<dbReference type="AlphaFoldDB" id="A0A858BR12"/>
<organism evidence="1 2">
    <name type="scientific">Aminipila butyrica</name>
    <dbReference type="NCBI Taxonomy" id="433296"/>
    <lineage>
        <taxon>Bacteria</taxon>
        <taxon>Bacillati</taxon>
        <taxon>Bacillota</taxon>
        <taxon>Clostridia</taxon>
        <taxon>Peptostreptococcales</taxon>
        <taxon>Anaerovoracaceae</taxon>
        <taxon>Aminipila</taxon>
    </lineage>
</organism>
<name>A0A858BR12_9FIRM</name>
<proteinExistence type="predicted"/>
<accession>A0A858BR12</accession>
<protein>
    <submittedName>
        <fullName evidence="1">Uncharacterized protein</fullName>
    </submittedName>
</protein>
<reference evidence="1 2" key="1">
    <citation type="submission" date="2020-02" db="EMBL/GenBank/DDBJ databases">
        <authorList>
            <person name="Kim Y.B."/>
            <person name="Roh S.W."/>
        </authorList>
    </citation>
    <scope>NUCLEOTIDE SEQUENCE [LARGE SCALE GENOMIC DNA]</scope>
    <source>
        <strain evidence="1 2">DSM 103574</strain>
    </source>
</reference>
<dbReference type="EMBL" id="CP048649">
    <property type="protein sequence ID" value="QIB68283.1"/>
    <property type="molecule type" value="Genomic_DNA"/>
</dbReference>
<dbReference type="RefSeq" id="WP_163065203.1">
    <property type="nucleotide sequence ID" value="NZ_CP048649.1"/>
</dbReference>
<evidence type="ECO:0000313" key="1">
    <source>
        <dbReference type="EMBL" id="QIB68283.1"/>
    </source>
</evidence>
<sequence>MEKDETGFKIKTNTVDEQLREIINSSNSLWMIALKAYALGRSALNNT</sequence>
<gene>
    <name evidence="1" type="ORF">Ami103574_02670</name>
</gene>
<dbReference type="KEGG" id="abut:Ami103574_02670"/>
<dbReference type="Proteomes" id="UP000466848">
    <property type="component" value="Chromosome"/>
</dbReference>
<evidence type="ECO:0000313" key="2">
    <source>
        <dbReference type="Proteomes" id="UP000466848"/>
    </source>
</evidence>
<keyword evidence="2" id="KW-1185">Reference proteome</keyword>